<keyword evidence="2" id="KW-1133">Transmembrane helix</keyword>
<sequence length="167" mass="18256">MTTETYQTTLVMTALDGQSETITQTHVTTYLLTLMTSSTAVSSVSLSDLPVSSTGAIETTDTPAAENNAWIAGPVVGSICAIVLLSLGWWFLRRRKRHHALLPTADSKKERFEKAELHAEDAPQIPPTELEGSYPDPVPEMSANEIAAQEMLSSELRSPVEMPERQK</sequence>
<organism evidence="3 4">
    <name type="scientific">Colletotrichum noveboracense</name>
    <dbReference type="NCBI Taxonomy" id="2664923"/>
    <lineage>
        <taxon>Eukaryota</taxon>
        <taxon>Fungi</taxon>
        <taxon>Dikarya</taxon>
        <taxon>Ascomycota</taxon>
        <taxon>Pezizomycotina</taxon>
        <taxon>Sordariomycetes</taxon>
        <taxon>Hypocreomycetidae</taxon>
        <taxon>Glomerellales</taxon>
        <taxon>Glomerellaceae</taxon>
        <taxon>Colletotrichum</taxon>
        <taxon>Colletotrichum gloeosporioides species complex</taxon>
    </lineage>
</organism>
<dbReference type="EMBL" id="CAMGZC010000949">
    <property type="protein sequence ID" value="CAI0650846.1"/>
    <property type="molecule type" value="Genomic_DNA"/>
</dbReference>
<keyword evidence="2" id="KW-0812">Transmembrane</keyword>
<proteinExistence type="predicted"/>
<protein>
    <submittedName>
        <fullName evidence="3">Uncharacterized protein</fullName>
    </submittedName>
</protein>
<feature type="compositionally biased region" description="Basic and acidic residues" evidence="1">
    <location>
        <begin position="112"/>
        <end position="121"/>
    </location>
</feature>
<gene>
    <name evidence="3" type="ORF">CGXH109_LOCUS100229</name>
</gene>
<keyword evidence="4" id="KW-1185">Reference proteome</keyword>
<dbReference type="AlphaFoldDB" id="A0A9W4S0V3"/>
<reference evidence="3" key="1">
    <citation type="submission" date="2022-08" db="EMBL/GenBank/DDBJ databases">
        <authorList>
            <person name="Giroux E."/>
            <person name="Giroux E."/>
        </authorList>
    </citation>
    <scope>NUCLEOTIDE SEQUENCE</scope>
    <source>
        <strain evidence="3">H1091258</strain>
    </source>
</reference>
<keyword evidence="2" id="KW-0472">Membrane</keyword>
<dbReference type="CDD" id="cd12087">
    <property type="entry name" value="TM_EGFR-like"/>
    <property type="match status" value="1"/>
</dbReference>
<comment type="caution">
    <text evidence="3">The sequence shown here is derived from an EMBL/GenBank/DDBJ whole genome shotgun (WGS) entry which is preliminary data.</text>
</comment>
<evidence type="ECO:0000313" key="4">
    <source>
        <dbReference type="Proteomes" id="UP001152533"/>
    </source>
</evidence>
<evidence type="ECO:0000256" key="2">
    <source>
        <dbReference type="SAM" id="Phobius"/>
    </source>
</evidence>
<dbReference type="Proteomes" id="UP001152533">
    <property type="component" value="Unassembled WGS sequence"/>
</dbReference>
<accession>A0A9W4S0V3</accession>
<feature type="transmembrane region" description="Helical" evidence="2">
    <location>
        <begin position="69"/>
        <end position="92"/>
    </location>
</feature>
<evidence type="ECO:0000313" key="3">
    <source>
        <dbReference type="EMBL" id="CAI0650846.1"/>
    </source>
</evidence>
<evidence type="ECO:0000256" key="1">
    <source>
        <dbReference type="SAM" id="MobiDB-lite"/>
    </source>
</evidence>
<name>A0A9W4S0V3_9PEZI</name>
<feature type="region of interest" description="Disordered" evidence="1">
    <location>
        <begin position="112"/>
        <end position="143"/>
    </location>
</feature>